<dbReference type="PANTHER" id="PTHR42637:SF1">
    <property type="entry name" value="TRNA 2-(METHYLSULFANYL)-N(6)-ISOPENTENYLADENOSINE(37) HYDROXYLASE"/>
    <property type="match status" value="1"/>
</dbReference>
<evidence type="ECO:0000313" key="1">
    <source>
        <dbReference type="EMBL" id="NHO65448.1"/>
    </source>
</evidence>
<keyword evidence="2" id="KW-1185">Reference proteome</keyword>
<dbReference type="InterPro" id="IPR012347">
    <property type="entry name" value="Ferritin-like"/>
</dbReference>
<comment type="caution">
    <text evidence="1">The sequence shown here is derived from an EMBL/GenBank/DDBJ whole genome shotgun (WGS) entry which is preliminary data.</text>
</comment>
<dbReference type="InterPro" id="IPR009078">
    <property type="entry name" value="Ferritin-like_SF"/>
</dbReference>
<dbReference type="Proteomes" id="UP000787472">
    <property type="component" value="Unassembled WGS sequence"/>
</dbReference>
<dbReference type="GO" id="GO:0006400">
    <property type="term" value="P:tRNA modification"/>
    <property type="evidence" value="ECO:0007669"/>
    <property type="project" value="InterPro"/>
</dbReference>
<protein>
    <submittedName>
        <fullName evidence="1">tRNA-(Ms[2]io[6]A)-hydroxylase</fullName>
    </submittedName>
</protein>
<dbReference type="CDD" id="cd07910">
    <property type="entry name" value="MiaE"/>
    <property type="match status" value="1"/>
</dbReference>
<dbReference type="Gene3D" id="1.20.1260.10">
    <property type="match status" value="1"/>
</dbReference>
<dbReference type="EMBL" id="JAAONZ010000004">
    <property type="protein sequence ID" value="NHO65448.1"/>
    <property type="molecule type" value="Genomic_DNA"/>
</dbReference>
<dbReference type="PANTHER" id="PTHR42637">
    <property type="entry name" value="TRNA-(MS[2]IO[6]A)-HYDROXYLASE"/>
    <property type="match status" value="1"/>
</dbReference>
<proteinExistence type="predicted"/>
<organism evidence="1 2">
    <name type="scientific">Pseudomaricurvus hydrocarbonicus</name>
    <dbReference type="NCBI Taxonomy" id="1470433"/>
    <lineage>
        <taxon>Bacteria</taxon>
        <taxon>Pseudomonadati</taxon>
        <taxon>Pseudomonadota</taxon>
        <taxon>Gammaproteobacteria</taxon>
        <taxon>Cellvibrionales</taxon>
        <taxon>Cellvibrionaceae</taxon>
        <taxon>Pseudomaricurvus</taxon>
    </lineage>
</organism>
<gene>
    <name evidence="1" type="ORF">G8770_07840</name>
</gene>
<name>A0A9E5JRM6_9GAMM</name>
<dbReference type="GO" id="GO:0045301">
    <property type="term" value="F:tRNA 2-(methylsulfanyl)-N(6)-isopentenyladenosine(37) hydroxylase activity"/>
    <property type="evidence" value="ECO:0007669"/>
    <property type="project" value="InterPro"/>
</dbReference>
<dbReference type="SUPFAM" id="SSF47240">
    <property type="entry name" value="Ferritin-like"/>
    <property type="match status" value="1"/>
</dbReference>
<dbReference type="InterPro" id="IPR010386">
    <property type="entry name" value="tRNA-Hydrxlase_MiaE"/>
</dbReference>
<dbReference type="AlphaFoldDB" id="A0A9E5JRM6"/>
<dbReference type="PIRSF" id="PIRSF020736">
    <property type="entry name" value="MiaE"/>
    <property type="match status" value="1"/>
</dbReference>
<dbReference type="Pfam" id="PF06175">
    <property type="entry name" value="MiaE"/>
    <property type="match status" value="1"/>
</dbReference>
<dbReference type="RefSeq" id="WP_167184355.1">
    <property type="nucleotide sequence ID" value="NZ_JAAONZ010000004.1"/>
</dbReference>
<sequence>MSAVAITPVLEFLRCRTPQVWLDRALQELEVILLDHAANELKAAQSAMTMMAKNPTKLDLLNKMSRLAREELVHFEQALKILKKRGIIYRPLKASSYASKMARHVRKEQRENFIDTLIVGAIIEARSCERFDALAPFLEPDLNKFYLSLLKSEARHFKDYLTLAQSYAAEDITPRVEFFLGVEEKAILSPDKLFRLHSGIPVEPPEFQQADA</sequence>
<evidence type="ECO:0000313" key="2">
    <source>
        <dbReference type="Proteomes" id="UP000787472"/>
    </source>
</evidence>
<accession>A0A9E5JRM6</accession>
<reference evidence="1" key="1">
    <citation type="submission" date="2020-03" db="EMBL/GenBank/DDBJ databases">
        <authorList>
            <person name="Guo F."/>
        </authorList>
    </citation>
    <scope>NUCLEOTIDE SEQUENCE</scope>
    <source>
        <strain evidence="1">JCM 30134</strain>
    </source>
</reference>